<keyword evidence="3" id="KW-1185">Reference proteome</keyword>
<dbReference type="PANTHER" id="PTHR12992">
    <property type="entry name" value="NUDIX HYDROLASE"/>
    <property type="match status" value="1"/>
</dbReference>
<dbReference type="InterPro" id="IPR015797">
    <property type="entry name" value="NUDIX_hydrolase-like_dom_sf"/>
</dbReference>
<evidence type="ECO:0000313" key="2">
    <source>
        <dbReference type="EMBL" id="KAF5341919.1"/>
    </source>
</evidence>
<sequence>MFDADALINPPAASELIETLQSESSKDCIKRLVAHFSENRELKYSLSSEPQRRLAAVLVLLYEHDGELRVLLTTRSKELRTHAGQTALPGGKADAEDIDFVHTARREASEEVALPQDSPHIHVLGRLDPAVSLHRLIVVPIIAFLSKPELLKSLKASEGEVAKIFSHPLEAILDPSISLKEPLSAIGSEDWPYEDTQVYNTSDPIVEALGNTVYRMHRFRTSASPVKGLTADILIKTAEIAYGKPTVYPRYAPKQLTDFGSIISTLDSIQNKNIPIKGLASHGAQS</sequence>
<dbReference type="CDD" id="cd03426">
    <property type="entry name" value="NUDIX_CoAse_Nudt7"/>
    <property type="match status" value="1"/>
</dbReference>
<dbReference type="PROSITE" id="PS51462">
    <property type="entry name" value="NUDIX"/>
    <property type="match status" value="1"/>
</dbReference>
<dbReference type="Pfam" id="PF00293">
    <property type="entry name" value="NUDIX"/>
    <property type="match status" value="1"/>
</dbReference>
<name>A0A8H5CIG8_9AGAR</name>
<dbReference type="PANTHER" id="PTHR12992:SF45">
    <property type="entry name" value="NUDIX HYDROLASE DOMAIN-CONTAINING PROTEIN"/>
    <property type="match status" value="1"/>
</dbReference>
<dbReference type="GO" id="GO:0010945">
    <property type="term" value="F:coenzyme A diphosphatase activity"/>
    <property type="evidence" value="ECO:0007669"/>
    <property type="project" value="InterPro"/>
</dbReference>
<dbReference type="OrthoDB" id="10260614at2759"/>
<dbReference type="Gene3D" id="3.90.79.10">
    <property type="entry name" value="Nucleoside Triphosphate Pyrophosphohydrolase"/>
    <property type="match status" value="1"/>
</dbReference>
<dbReference type="InterPro" id="IPR045121">
    <property type="entry name" value="CoAse"/>
</dbReference>
<accession>A0A8H5CIG8</accession>
<dbReference type="SUPFAM" id="SSF55811">
    <property type="entry name" value="Nudix"/>
    <property type="match status" value="1"/>
</dbReference>
<evidence type="ECO:0000313" key="3">
    <source>
        <dbReference type="Proteomes" id="UP000541558"/>
    </source>
</evidence>
<proteinExistence type="predicted"/>
<gene>
    <name evidence="2" type="ORF">D9611_001890</name>
</gene>
<dbReference type="GO" id="GO:0015938">
    <property type="term" value="P:coenzyme A catabolic process"/>
    <property type="evidence" value="ECO:0007669"/>
    <property type="project" value="TreeGrafter"/>
</dbReference>
<dbReference type="InterPro" id="IPR000086">
    <property type="entry name" value="NUDIX_hydrolase_dom"/>
</dbReference>
<feature type="domain" description="Nudix hydrolase" evidence="1">
    <location>
        <begin position="51"/>
        <end position="189"/>
    </location>
</feature>
<dbReference type="Proteomes" id="UP000541558">
    <property type="component" value="Unassembled WGS sequence"/>
</dbReference>
<dbReference type="EMBL" id="JAACJK010000001">
    <property type="protein sequence ID" value="KAF5341919.1"/>
    <property type="molecule type" value="Genomic_DNA"/>
</dbReference>
<comment type="caution">
    <text evidence="2">The sequence shown here is derived from an EMBL/GenBank/DDBJ whole genome shotgun (WGS) entry which is preliminary data.</text>
</comment>
<protein>
    <recommendedName>
        <fullName evidence="1">Nudix hydrolase domain-containing protein</fullName>
    </recommendedName>
</protein>
<reference evidence="2 3" key="1">
    <citation type="journal article" date="2020" name="ISME J.">
        <title>Uncovering the hidden diversity of litter-decomposition mechanisms in mushroom-forming fungi.</title>
        <authorList>
            <person name="Floudas D."/>
            <person name="Bentzer J."/>
            <person name="Ahren D."/>
            <person name="Johansson T."/>
            <person name="Persson P."/>
            <person name="Tunlid A."/>
        </authorList>
    </citation>
    <scope>NUCLEOTIDE SEQUENCE [LARGE SCALE GENOMIC DNA]</scope>
    <source>
        <strain evidence="2 3">CBS 175.51</strain>
    </source>
</reference>
<organism evidence="2 3">
    <name type="scientific">Ephemerocybe angulata</name>
    <dbReference type="NCBI Taxonomy" id="980116"/>
    <lineage>
        <taxon>Eukaryota</taxon>
        <taxon>Fungi</taxon>
        <taxon>Dikarya</taxon>
        <taxon>Basidiomycota</taxon>
        <taxon>Agaricomycotina</taxon>
        <taxon>Agaricomycetes</taxon>
        <taxon>Agaricomycetidae</taxon>
        <taxon>Agaricales</taxon>
        <taxon>Agaricineae</taxon>
        <taxon>Psathyrellaceae</taxon>
        <taxon>Ephemerocybe</taxon>
    </lineage>
</organism>
<evidence type="ECO:0000259" key="1">
    <source>
        <dbReference type="PROSITE" id="PS51462"/>
    </source>
</evidence>
<dbReference type="AlphaFoldDB" id="A0A8H5CIG8"/>